<evidence type="ECO:0000313" key="2">
    <source>
        <dbReference type="Proteomes" id="UP000822476"/>
    </source>
</evidence>
<name>A0A8S9YUF2_9TREM</name>
<comment type="caution">
    <text evidence="1">The sequence shown here is derived from an EMBL/GenBank/DDBJ whole genome shotgun (WGS) entry which is preliminary data.</text>
</comment>
<proteinExistence type="predicted"/>
<dbReference type="AlphaFoldDB" id="A0A8S9YUF2"/>
<evidence type="ECO:0000313" key="1">
    <source>
        <dbReference type="EMBL" id="KAF7258659.1"/>
    </source>
</evidence>
<dbReference type="OrthoDB" id="441971at2759"/>
<protein>
    <submittedName>
        <fullName evidence="1">Uncharacterized protein</fullName>
    </submittedName>
</protein>
<sequence>MWTGKELRLPSALQTPYLGRLPLLTTEYVISLRDTIVRSHELARRHSNADEQRQKEYYDKEAHEAFLRVYLRTDVPSPGVYREWKGPFVVQQVLSYTLCYIRSTDSCQKPMVVHFNRLKPTETSTEAGESEGVPEIGAEVGIANDLSEAPGRYLVKEGKV</sequence>
<dbReference type="EMBL" id="JTDE01001598">
    <property type="protein sequence ID" value="KAF7258659.1"/>
    <property type="molecule type" value="Genomic_DNA"/>
</dbReference>
<gene>
    <name evidence="1" type="ORF">EG68_04125</name>
</gene>
<keyword evidence="2" id="KW-1185">Reference proteome</keyword>
<dbReference type="Proteomes" id="UP000822476">
    <property type="component" value="Unassembled WGS sequence"/>
</dbReference>
<organism evidence="1 2">
    <name type="scientific">Paragonimus skrjabini miyazakii</name>
    <dbReference type="NCBI Taxonomy" id="59628"/>
    <lineage>
        <taxon>Eukaryota</taxon>
        <taxon>Metazoa</taxon>
        <taxon>Spiralia</taxon>
        <taxon>Lophotrochozoa</taxon>
        <taxon>Platyhelminthes</taxon>
        <taxon>Trematoda</taxon>
        <taxon>Digenea</taxon>
        <taxon>Plagiorchiida</taxon>
        <taxon>Troglotremata</taxon>
        <taxon>Troglotrematidae</taxon>
        <taxon>Paragonimus</taxon>
    </lineage>
</organism>
<accession>A0A8S9YUF2</accession>
<reference evidence="1" key="1">
    <citation type="submission" date="2019-07" db="EMBL/GenBank/DDBJ databases">
        <title>Annotation for the trematode Paragonimus miyazaki's.</title>
        <authorList>
            <person name="Choi Y.-J."/>
        </authorList>
    </citation>
    <scope>NUCLEOTIDE SEQUENCE</scope>
    <source>
        <strain evidence="1">Japan</strain>
    </source>
</reference>